<dbReference type="PANTHER" id="PTHR43685:SF2">
    <property type="entry name" value="GLYCOSYLTRANSFERASE 2-LIKE DOMAIN-CONTAINING PROTEIN"/>
    <property type="match status" value="1"/>
</dbReference>
<dbReference type="InterPro" id="IPR050834">
    <property type="entry name" value="Glycosyltransf_2"/>
</dbReference>
<dbReference type="SUPFAM" id="SSF53448">
    <property type="entry name" value="Nucleotide-diphospho-sugar transferases"/>
    <property type="match status" value="1"/>
</dbReference>
<dbReference type="AlphaFoldDB" id="A0A5K1J3E1"/>
<organism evidence="2 3">
    <name type="scientific">Collinsella aerofaciens</name>
    <dbReference type="NCBI Taxonomy" id="74426"/>
    <lineage>
        <taxon>Bacteria</taxon>
        <taxon>Bacillati</taxon>
        <taxon>Actinomycetota</taxon>
        <taxon>Coriobacteriia</taxon>
        <taxon>Coriobacteriales</taxon>
        <taxon>Coriobacteriaceae</taxon>
        <taxon>Collinsella</taxon>
    </lineage>
</organism>
<evidence type="ECO:0000259" key="1">
    <source>
        <dbReference type="Pfam" id="PF00535"/>
    </source>
</evidence>
<dbReference type="Proteomes" id="UP000368032">
    <property type="component" value="Unassembled WGS sequence"/>
</dbReference>
<keyword evidence="2" id="KW-0808">Transferase</keyword>
<name>A0A5K1J3E1_9ACTN</name>
<dbReference type="GO" id="GO:0016757">
    <property type="term" value="F:glycosyltransferase activity"/>
    <property type="evidence" value="ECO:0007669"/>
    <property type="project" value="UniProtKB-KW"/>
</dbReference>
<feature type="domain" description="Glycosyltransferase 2-like" evidence="1">
    <location>
        <begin position="12"/>
        <end position="151"/>
    </location>
</feature>
<dbReference type="Gene3D" id="3.90.550.10">
    <property type="entry name" value="Spore Coat Polysaccharide Biosynthesis Protein SpsA, Chain A"/>
    <property type="match status" value="1"/>
</dbReference>
<dbReference type="InterPro" id="IPR029044">
    <property type="entry name" value="Nucleotide-diphossugar_trans"/>
</dbReference>
<evidence type="ECO:0000313" key="2">
    <source>
        <dbReference type="EMBL" id="VWL96921.1"/>
    </source>
</evidence>
<keyword evidence="2" id="KW-0328">Glycosyltransferase</keyword>
<sequence>MSEGVNAFGLVSIVMPSYNSERFIAESIKSVQLQTYGDWELLVVDDCSKDGTVAIAEAIAKDDPRIHVFSNELNSGAACSRNRALREAKGDWIAFLDSDDLWKPEKLKKQLAFMSKNGCSFSYTEYETIDEGGRSLGRRYSGPKRITRAGMRRFCWPGCLTVMYDRRKIGVVQIADLKKHNDYAMWLKVSANADCLLLPEVLGRYRVRTSSVSHGVGFRGQVAHLYVLWHEGEGMCASLACWRTFINLVFGAYKKMKYVNNCD</sequence>
<dbReference type="EC" id="2.4.-.-" evidence="2"/>
<protein>
    <submittedName>
        <fullName evidence="2">Teichuronic acid biosynthesis glycosyltransferase TuaG</fullName>
        <ecNumber evidence="2">2.4.-.-</ecNumber>
    </submittedName>
</protein>
<evidence type="ECO:0000313" key="3">
    <source>
        <dbReference type="Proteomes" id="UP000368032"/>
    </source>
</evidence>
<dbReference type="PANTHER" id="PTHR43685">
    <property type="entry name" value="GLYCOSYLTRANSFERASE"/>
    <property type="match status" value="1"/>
</dbReference>
<proteinExistence type="predicted"/>
<dbReference type="Pfam" id="PF00535">
    <property type="entry name" value="Glycos_transf_2"/>
    <property type="match status" value="1"/>
</dbReference>
<reference evidence="2 3" key="1">
    <citation type="submission" date="2019-10" db="EMBL/GenBank/DDBJ databases">
        <authorList>
            <person name="Wolf R A."/>
        </authorList>
    </citation>
    <scope>NUCLEOTIDE SEQUENCE [LARGE SCALE GENOMIC DNA]</scope>
    <source>
        <strain evidence="2">Collinsella_aerofaciens_DSM_13712</strain>
    </source>
</reference>
<gene>
    <name evidence="2" type="primary">tuaG</name>
    <name evidence="2" type="ORF">CKJAJONC_00224</name>
</gene>
<dbReference type="InterPro" id="IPR001173">
    <property type="entry name" value="Glyco_trans_2-like"/>
</dbReference>
<accession>A0A5K1J3E1</accession>
<dbReference type="EMBL" id="CABWIF010000022">
    <property type="protein sequence ID" value="VWL96921.1"/>
    <property type="molecule type" value="Genomic_DNA"/>
</dbReference>